<dbReference type="OrthoDB" id="143059at2"/>
<dbReference type="InterPro" id="IPR014001">
    <property type="entry name" value="Helicase_ATP-bd"/>
</dbReference>
<dbReference type="InterPro" id="IPR001650">
    <property type="entry name" value="Helicase_C-like"/>
</dbReference>
<evidence type="ECO:0000256" key="2">
    <source>
        <dbReference type="ARBA" id="ARBA00022840"/>
    </source>
</evidence>
<accession>A0A433Y4U7</accession>
<dbReference type="GO" id="GO:0036297">
    <property type="term" value="P:interstrand cross-link repair"/>
    <property type="evidence" value="ECO:0007669"/>
    <property type="project" value="TreeGrafter"/>
</dbReference>
<organism evidence="5 6">
    <name type="scientific">Paenibacillus anaericanus</name>
    <dbReference type="NCBI Taxonomy" id="170367"/>
    <lineage>
        <taxon>Bacteria</taxon>
        <taxon>Bacillati</taxon>
        <taxon>Bacillota</taxon>
        <taxon>Bacilli</taxon>
        <taxon>Bacillales</taxon>
        <taxon>Paenibacillaceae</taxon>
        <taxon>Paenibacillus</taxon>
    </lineage>
</organism>
<evidence type="ECO:0000259" key="3">
    <source>
        <dbReference type="PROSITE" id="PS51192"/>
    </source>
</evidence>
<dbReference type="PANTHER" id="PTHR47957">
    <property type="entry name" value="ATP-DEPENDENT HELICASE HRQ1"/>
    <property type="match status" value="1"/>
</dbReference>
<keyword evidence="1" id="KW-0547">Nucleotide-binding</keyword>
<dbReference type="PROSITE" id="PS51194">
    <property type="entry name" value="HELICASE_CTER"/>
    <property type="match status" value="1"/>
</dbReference>
<dbReference type="Pfam" id="PF00270">
    <property type="entry name" value="DEAD"/>
    <property type="match status" value="1"/>
</dbReference>
<dbReference type="GO" id="GO:0006289">
    <property type="term" value="P:nucleotide-excision repair"/>
    <property type="evidence" value="ECO:0007669"/>
    <property type="project" value="TreeGrafter"/>
</dbReference>
<evidence type="ECO:0000256" key="1">
    <source>
        <dbReference type="ARBA" id="ARBA00022741"/>
    </source>
</evidence>
<dbReference type="PROSITE" id="PS51192">
    <property type="entry name" value="HELICASE_ATP_BIND_1"/>
    <property type="match status" value="1"/>
</dbReference>
<name>A0A433Y4U7_9BACL</name>
<keyword evidence="2" id="KW-0067">ATP-binding</keyword>
<dbReference type="GO" id="GO:0003676">
    <property type="term" value="F:nucleic acid binding"/>
    <property type="evidence" value="ECO:0007669"/>
    <property type="project" value="InterPro"/>
</dbReference>
<dbReference type="SMART" id="SM00487">
    <property type="entry name" value="DEXDc"/>
    <property type="match status" value="1"/>
</dbReference>
<gene>
    <name evidence="5" type="ORF">EJP82_19465</name>
</gene>
<evidence type="ECO:0000259" key="4">
    <source>
        <dbReference type="PROSITE" id="PS51194"/>
    </source>
</evidence>
<dbReference type="InterPro" id="IPR011545">
    <property type="entry name" value="DEAD/DEAH_box_helicase_dom"/>
</dbReference>
<keyword evidence="5" id="KW-0378">Hydrolase</keyword>
<dbReference type="GO" id="GO:0043138">
    <property type="term" value="F:3'-5' DNA helicase activity"/>
    <property type="evidence" value="ECO:0007669"/>
    <property type="project" value="TreeGrafter"/>
</dbReference>
<dbReference type="GO" id="GO:0005524">
    <property type="term" value="F:ATP binding"/>
    <property type="evidence" value="ECO:0007669"/>
    <property type="project" value="UniProtKB-KW"/>
</dbReference>
<dbReference type="SUPFAM" id="SSF52540">
    <property type="entry name" value="P-loop containing nucleoside triphosphate hydrolases"/>
    <property type="match status" value="2"/>
</dbReference>
<comment type="caution">
    <text evidence="5">The sequence shown here is derived from an EMBL/GenBank/DDBJ whole genome shotgun (WGS) entry which is preliminary data.</text>
</comment>
<protein>
    <submittedName>
        <fullName evidence="5">DEAD/DEAH box helicase</fullName>
    </submittedName>
</protein>
<proteinExistence type="predicted"/>
<keyword evidence="6" id="KW-1185">Reference proteome</keyword>
<reference evidence="5 6" key="1">
    <citation type="submission" date="2018-12" db="EMBL/GenBank/DDBJ databases">
        <authorList>
            <person name="Sun L."/>
            <person name="Chen Z."/>
        </authorList>
    </citation>
    <scope>NUCLEOTIDE SEQUENCE [LARGE SCALE GENOMIC DNA]</scope>
    <source>
        <strain evidence="5 6">DSM 15890</strain>
    </source>
</reference>
<dbReference type="Proteomes" id="UP000279446">
    <property type="component" value="Unassembled WGS sequence"/>
</dbReference>
<dbReference type="PANTHER" id="PTHR47957:SF3">
    <property type="entry name" value="ATP-DEPENDENT HELICASE HRQ1"/>
    <property type="match status" value="1"/>
</dbReference>
<feature type="domain" description="Helicase ATP-binding" evidence="3">
    <location>
        <begin position="100"/>
        <end position="434"/>
    </location>
</feature>
<dbReference type="Gene3D" id="3.40.50.300">
    <property type="entry name" value="P-loop containing nucleotide triphosphate hydrolases"/>
    <property type="match status" value="3"/>
</dbReference>
<dbReference type="Pfam" id="PF00271">
    <property type="entry name" value="Helicase_C"/>
    <property type="match status" value="1"/>
</dbReference>
<dbReference type="SMART" id="SM00490">
    <property type="entry name" value="HELICc"/>
    <property type="match status" value="1"/>
</dbReference>
<evidence type="ECO:0000313" key="5">
    <source>
        <dbReference type="EMBL" id="RUT43721.1"/>
    </source>
</evidence>
<dbReference type="RefSeq" id="WP_127193736.1">
    <property type="nucleotide sequence ID" value="NZ_RZNY01000018.1"/>
</dbReference>
<dbReference type="EMBL" id="RZNY01000018">
    <property type="protein sequence ID" value="RUT43721.1"/>
    <property type="molecule type" value="Genomic_DNA"/>
</dbReference>
<feature type="domain" description="Helicase C-terminal" evidence="4">
    <location>
        <begin position="1100"/>
        <end position="1281"/>
    </location>
</feature>
<evidence type="ECO:0000313" key="6">
    <source>
        <dbReference type="Proteomes" id="UP000279446"/>
    </source>
</evidence>
<sequence length="1879" mass="214765">MEDVLGLFQRMKEMYIRYMDSPFALGHDKLAAERRALLEQEGNIYQYPYIEALPPYRSSNKTVKDVCKETLLSSDFSEFVGLGLFDPKHKLHQHQYDAFKKVVTEKKNIVVTSGTGSGKTESFLLPLISNILNESKRWPSPGPSEQKWWDSGRRWSSIRAHEKRKAAVRGLILYPLNALVEDQMVRLRKALDSDQVRKWLRDSRDNNKIYFGRYTGKTPIPGSPSNSNKVGQLKTAIKKMVHKQNELRDQFKDLIHKAGNDPDFRTKQNIIVEIQNEIDADILSSTSQWSPSEVELIKNKLSDRLNEKLAFLNQVDGSEMISRWDMQESPPDILITNFSMLNIILTRQIEQQIFDKTREWIEEDSSNTFHLVLDELHAYRGTAGTEVSYVIRALLDRLGLRPDSPQLRILATSASLDESGREFLGDFFGVPINKFEIITGERESAEQFPLSNYYKEKKGLFSELFNSFHNEADWNKSISKFCDEFNVKYDANTPGECLTKVLENSGALEALIRECEKPKSIKCLSAKLFSDENDLSFIGGLLLAVVKSRANGERDVVLPLRAHLFFKNFQGLWACSSPDCTEVDPLYKYSGRNIGRLYNQPRIQCGCGSRVLDFYYCQNCGDSFLGGFKTADKTDDSGSRFLLSAEFPEIEQLPDKLPPVKKYGQYAVYWPSLNIDPDAAKEWGRTPSGDESVQTGIGKSKMKFKWEKAEYTPRMGNICSDQHSATGHWYKIMNMEESAQRMPAFPIKCPNCADDWELQRIPSGWLPIESEKRTRSPIRGQRTGFDMIAQIMLDALMRELPDKEQPKAVLFSDSRQDAAKLSAKLEINHYRQIIRYVVIKVVREQNTALRCFIKRTRQEALTDLEASIAESYWNENYSEASLIEAALLNKNLPPVKLEEAKQIIKLAESYPRLGDMWDSIEKELLKVGINPGGPENSLKEFSGVNWTKLYNWLDRSNPSRIVNLSGTQQVYLEEIIKKLKERVIIDVLFSQRKRDLESIALATISTDMEKEFESYLGQEPEFWRQLVDSSIRILGGLKRFDDNKKQSESPRPQLNAYWKAIAKENNINETQLLDRAHRIFSSLRGVKHYLLQSDELQVIPFNEKIYACVKCQRVHLHPSCSVCTDCYSRLEESSLEESVTNDYYRYLSLDSKTVRRFHSEEMTGQTDPDDALKRQQLFQGIFDSDDTELVDEIDILSVTTTMEAGVDIGSLRIVAMSNMPPQRFNYQQRVGRCGRRNSPLSVSLTLCRGRSHDDWYFDNLDRITGDPSPQPYIDLQSKKIFSRVVNKEMLFYAFKDTGLSKEELGGESVHGQFGNRNDWEQIKDRVQKYLTSQEGALRLEQVIKALSVKSKISVGDLEQIKNDTISGKITEEISRIAIDSRYSSNALSENLAAAGLLPMFGFPTRVRLLHHSQKNSYTSIQDLDKDTVDRDLEMAINDYSPGSEVVKDKSKHRAAGVAHYWIQGNRVMPEPNPLGDIKTIALCKNCHMLYDKNLPEECPSCLNILDAMDSPFITIPISEPQGFRSDWTKRDYKEEFEWSSRSTVPRLALDGTNAEDNTNEIYNTVFSCQEGDIYTINDRNGALFTFEKARNDYEGWIETTSLADDYRPPALSSIKKEVALAAIKNTEVLVISPKTTAADISFDPTVLGARSGLVSFGFLFRRIATNLLDVDADELQVGVRSVYNNSSDSLVGQVFFGDRLINGAGYAKYLAQEQVMKKILDDLCGELNYIPKLRNHMCDSSCYECLRTYENMSYHGILDWRLGLDAARYLKDGKVPVIDGQWIELVQNSLTNLVENFKELESKWYFGVPGLKFAFENETIALFGHPFWNTKNKVYFTRELAKATAEAELEARVIKHFNVFDLIRRPTWVIQKMIEDNNG</sequence>
<dbReference type="InterPro" id="IPR027417">
    <property type="entry name" value="P-loop_NTPase"/>
</dbReference>
<keyword evidence="5" id="KW-0347">Helicase</keyword>